<name>A0A1E3WC61_9HYPH</name>
<dbReference type="Proteomes" id="UP000095042">
    <property type="component" value="Unassembled WGS sequence"/>
</dbReference>
<dbReference type="AlphaFoldDB" id="A0A1E3WC61"/>
<sequence length="112" mass="12059">MKDKLTVTRTDGIDAAFEALLKGDVDYVIAGFYPGDAEAEKSGIEDKVEALEPALLSAEMFVAFSKKSPCAAMASKFGEDVTKLTTDGSFHKMLTDARAEWDAKYEPKGGAE</sequence>
<protein>
    <recommendedName>
        <fullName evidence="3">Solute-binding protein family 3/N-terminal domain-containing protein</fullName>
    </recommendedName>
</protein>
<proteinExistence type="predicted"/>
<keyword evidence="2" id="KW-1185">Reference proteome</keyword>
<reference evidence="1 2" key="1">
    <citation type="journal article" date="2016" name="Environ. Microbiol.">
        <title>New Methyloceanibacter diversity from North Sea sediments includes methanotroph containing solely the soluble methane monooxygenase.</title>
        <authorList>
            <person name="Vekeman B."/>
            <person name="Kerckhof F.M."/>
            <person name="Cremers G."/>
            <person name="de Vos P."/>
            <person name="Vandamme P."/>
            <person name="Boon N."/>
            <person name="Op den Camp H.J."/>
            <person name="Heylen K."/>
        </authorList>
    </citation>
    <scope>NUCLEOTIDE SEQUENCE [LARGE SCALE GENOMIC DNA]</scope>
    <source>
        <strain evidence="1 2">R-67177</strain>
    </source>
</reference>
<dbReference type="EMBL" id="LPWD01000120">
    <property type="protein sequence ID" value="ODS03376.1"/>
    <property type="molecule type" value="Genomic_DNA"/>
</dbReference>
<accession>A0A1E3WC61</accession>
<dbReference type="RefSeq" id="WP_069623447.1">
    <property type="nucleotide sequence ID" value="NZ_LPWD01000120.1"/>
</dbReference>
<evidence type="ECO:0000313" key="2">
    <source>
        <dbReference type="Proteomes" id="UP000095042"/>
    </source>
</evidence>
<organism evidence="1 2">
    <name type="scientific">Methyloceanibacter marginalis</name>
    <dbReference type="NCBI Taxonomy" id="1774971"/>
    <lineage>
        <taxon>Bacteria</taxon>
        <taxon>Pseudomonadati</taxon>
        <taxon>Pseudomonadota</taxon>
        <taxon>Alphaproteobacteria</taxon>
        <taxon>Hyphomicrobiales</taxon>
        <taxon>Hyphomicrobiaceae</taxon>
        <taxon>Methyloceanibacter</taxon>
    </lineage>
</organism>
<dbReference type="Gene3D" id="3.40.190.10">
    <property type="entry name" value="Periplasmic binding protein-like II"/>
    <property type="match status" value="2"/>
</dbReference>
<evidence type="ECO:0000313" key="1">
    <source>
        <dbReference type="EMBL" id="ODS03376.1"/>
    </source>
</evidence>
<dbReference type="SUPFAM" id="SSF53850">
    <property type="entry name" value="Periplasmic binding protein-like II"/>
    <property type="match status" value="1"/>
</dbReference>
<comment type="caution">
    <text evidence="1">The sequence shown here is derived from an EMBL/GenBank/DDBJ whole genome shotgun (WGS) entry which is preliminary data.</text>
</comment>
<evidence type="ECO:0008006" key="3">
    <source>
        <dbReference type="Google" id="ProtNLM"/>
    </source>
</evidence>
<gene>
    <name evidence="1" type="ORF">AUC71_10100</name>
</gene>